<dbReference type="Gene3D" id="3.20.20.80">
    <property type="entry name" value="Glycosidases"/>
    <property type="match status" value="1"/>
</dbReference>
<dbReference type="PROSITE" id="PS50022">
    <property type="entry name" value="FA58C_3"/>
    <property type="match status" value="1"/>
</dbReference>
<dbReference type="PANTHER" id="PTHR43536:SF1">
    <property type="entry name" value="MANNOSYLGLYCOPROTEIN ENDO-BETA-MANNOSIDASE"/>
    <property type="match status" value="1"/>
</dbReference>
<dbReference type="InterPro" id="IPR013783">
    <property type="entry name" value="Ig-like_fold"/>
</dbReference>
<accession>A0A5J4QS74</accession>
<dbReference type="InterPro" id="IPR008979">
    <property type="entry name" value="Galactose-bd-like_sf"/>
</dbReference>
<feature type="domain" description="F5/8 type C" evidence="3">
    <location>
        <begin position="277"/>
        <end position="375"/>
    </location>
</feature>
<dbReference type="Pfam" id="PF22666">
    <property type="entry name" value="Glyco_hydro_2_N2"/>
    <property type="match status" value="1"/>
</dbReference>
<dbReference type="InterPro" id="IPR000421">
    <property type="entry name" value="FA58C"/>
</dbReference>
<dbReference type="InterPro" id="IPR036156">
    <property type="entry name" value="Beta-gal/glucu_dom_sf"/>
</dbReference>
<evidence type="ECO:0000313" key="4">
    <source>
        <dbReference type="EMBL" id="KAA6324019.1"/>
    </source>
</evidence>
<name>A0A5J4QS74_9ZZZZ</name>
<dbReference type="InterPro" id="IPR006102">
    <property type="entry name" value="Ig-like_GH2"/>
</dbReference>
<dbReference type="GO" id="GO:0052761">
    <property type="term" value="F:exo-1,4-beta-D-glucosaminidase activity"/>
    <property type="evidence" value="ECO:0007669"/>
    <property type="project" value="UniProtKB-EC"/>
</dbReference>
<dbReference type="Pfam" id="PF00703">
    <property type="entry name" value="Glyco_hydro_2"/>
    <property type="match status" value="1"/>
</dbReference>
<keyword evidence="1 4" id="KW-0378">Hydrolase</keyword>
<evidence type="ECO:0000259" key="3">
    <source>
        <dbReference type="PROSITE" id="PS50022"/>
    </source>
</evidence>
<organism evidence="4">
    <name type="scientific">termite gut metagenome</name>
    <dbReference type="NCBI Taxonomy" id="433724"/>
    <lineage>
        <taxon>unclassified sequences</taxon>
        <taxon>metagenomes</taxon>
        <taxon>organismal metagenomes</taxon>
    </lineage>
</organism>
<keyword evidence="2 4" id="KW-0326">Glycosidase</keyword>
<dbReference type="EMBL" id="SNRY01002668">
    <property type="protein sequence ID" value="KAA6324019.1"/>
    <property type="molecule type" value="Genomic_DNA"/>
</dbReference>
<reference evidence="4" key="1">
    <citation type="submission" date="2019-03" db="EMBL/GenBank/DDBJ databases">
        <title>Single cell metagenomics reveals metabolic interactions within the superorganism composed of flagellate Streblomastix strix and complex community of Bacteroidetes bacteria on its surface.</title>
        <authorList>
            <person name="Treitli S.C."/>
            <person name="Kolisko M."/>
            <person name="Husnik F."/>
            <person name="Keeling P."/>
            <person name="Hampl V."/>
        </authorList>
    </citation>
    <scope>NUCLEOTIDE SEQUENCE</scope>
    <source>
        <strain evidence="4">STM</strain>
    </source>
</reference>
<dbReference type="InterPro" id="IPR043534">
    <property type="entry name" value="EBDG/EBM"/>
</dbReference>
<dbReference type="SUPFAM" id="SSF51445">
    <property type="entry name" value="(Trans)glycosidases"/>
    <property type="match status" value="1"/>
</dbReference>
<dbReference type="GO" id="GO:0005975">
    <property type="term" value="P:carbohydrate metabolic process"/>
    <property type="evidence" value="ECO:0007669"/>
    <property type="project" value="InterPro"/>
</dbReference>
<dbReference type="AlphaFoldDB" id="A0A5J4QS74"/>
<sequence>MQIKQLLLPIIGVIGLSALFSGCEPGSNVKSDYTRGIGVYPGNPGEVSSPGLVADNKNYRNVAKLRTAYHSSSYDYNLTAQLTTDGFISSEEPATINVSTQADDLKKNEREWFFDGKSDSQYRMEGDDIYLQLNLNNYNVPIDKIVLKGSVTFDASKPRGHEISCYGSNNGSDWEILGTDKGAGYIGAEQPTFRFRGGAFRMPPVDPNAPQPSFTFNFAPPQPTRILNQTFDLNQSVNYAYYRISMKMPSAKNWAFSDWDFYQGDELLILTPSLHFNSAWMSAGTSEEWVYVDLGSPATYDKINLQWINKAIAGSIQASDDAKEWKDIATLPGGSEKLDVITLDKSVKSQYVRVLMKQPENNQKYILSELEVYGKGGLVPRPQAVPKVKGNQLYLSGGNWKLQRASQVIDSGENISKPNFEDKDWIAATVPGTILTSYWNAGAIPDPNYGDNQLQISESFFSSDFWYRDEFTVPSSFSDERLFLNFDGINWKADVFLNGTKIGRIDGAFMRGKFDVTDRIVPGKSNVLAVKIIKNAHIGAIKEQTAISTDQNGGILGADNPTFHASIGWDWIPTIRGRNIGIWNDVFLTHTGSVTIEDPFIRSELPLPDTSSADLFVEVTLQNHKSEPVIGKLKGTYGEVSFEQEVSLAAAETQVIKLNPATHPSLKLQNPILWWPKGYGDPHLYDVKLSFDVNGHISDKTQFKSGVRQMTFDEENGTLSLYVNGRRFIGFGGNWGFGESNLNYRAREYDIAVAYHADMNFTMIRNWVGQIGDEEFFEACDRHGVMIWEDFWLANPVDGPNPYDNELFMANAQDFVKRIRNHPSIGIYVGRNEGNP</sequence>
<dbReference type="Pfam" id="PF00754">
    <property type="entry name" value="F5_F8_type_C"/>
    <property type="match status" value="1"/>
</dbReference>
<dbReference type="SUPFAM" id="SSF49785">
    <property type="entry name" value="Galactose-binding domain-like"/>
    <property type="match status" value="2"/>
</dbReference>
<dbReference type="PANTHER" id="PTHR43536">
    <property type="entry name" value="MANNOSYLGLYCOPROTEIN ENDO-BETA-MANNOSIDASE"/>
    <property type="match status" value="1"/>
</dbReference>
<dbReference type="Gene3D" id="2.60.40.10">
    <property type="entry name" value="Immunoglobulins"/>
    <property type="match status" value="1"/>
</dbReference>
<evidence type="ECO:0000256" key="1">
    <source>
        <dbReference type="ARBA" id="ARBA00022801"/>
    </source>
</evidence>
<gene>
    <name evidence="4" type="ORF">EZS27_026601</name>
</gene>
<dbReference type="SUPFAM" id="SSF49303">
    <property type="entry name" value="beta-Galactosidase/glucuronidase domain"/>
    <property type="match status" value="1"/>
</dbReference>
<dbReference type="InterPro" id="IPR017853">
    <property type="entry name" value="GH"/>
</dbReference>
<evidence type="ECO:0000256" key="2">
    <source>
        <dbReference type="ARBA" id="ARBA00023295"/>
    </source>
</evidence>
<dbReference type="InterPro" id="IPR054593">
    <property type="entry name" value="Beta-mannosidase-like_N2"/>
</dbReference>
<dbReference type="PROSITE" id="PS51257">
    <property type="entry name" value="PROKAR_LIPOPROTEIN"/>
    <property type="match status" value="1"/>
</dbReference>
<protein>
    <submittedName>
        <fullName evidence="4">Exo-beta-D-glucosaminidase</fullName>
        <ecNumber evidence="4">3.2.1.165</ecNumber>
    </submittedName>
</protein>
<dbReference type="Gene3D" id="2.60.120.260">
    <property type="entry name" value="Galactose-binding domain-like"/>
    <property type="match status" value="2"/>
</dbReference>
<proteinExistence type="predicted"/>
<comment type="caution">
    <text evidence="4">The sequence shown here is derived from an EMBL/GenBank/DDBJ whole genome shotgun (WGS) entry which is preliminary data.</text>
</comment>
<dbReference type="EC" id="3.2.1.165" evidence="4"/>
<feature type="non-terminal residue" evidence="4">
    <location>
        <position position="836"/>
    </location>
</feature>